<name>A0A2T1DG28_9CYAN</name>
<keyword evidence="3" id="KW-1185">Reference proteome</keyword>
<feature type="compositionally biased region" description="Basic and acidic residues" evidence="1">
    <location>
        <begin position="10"/>
        <end position="32"/>
    </location>
</feature>
<gene>
    <name evidence="2" type="ORF">C7B65_10990</name>
</gene>
<sequence length="144" mass="15765">MTGFIGRLFSSKDKADRNETKAEAPAPARKEQPAAAPTAKDAFFLDTDSASGMGDVEYMRTVKKVKRTYARTVDSPQHMEQVKEISAMNGKISAGSNTSSNGSTPSSEAQPNQQSAPQVNEAQQRRKSDTSMDMFRNMAKDIRK</sequence>
<dbReference type="AlphaFoldDB" id="A0A2T1DG28"/>
<feature type="compositionally biased region" description="Low complexity" evidence="1">
    <location>
        <begin position="93"/>
        <end position="107"/>
    </location>
</feature>
<dbReference type="EMBL" id="PVWG01000010">
    <property type="protein sequence ID" value="PSB19438.1"/>
    <property type="molecule type" value="Genomic_DNA"/>
</dbReference>
<evidence type="ECO:0000313" key="3">
    <source>
        <dbReference type="Proteomes" id="UP000238634"/>
    </source>
</evidence>
<reference evidence="2 3" key="2">
    <citation type="submission" date="2018-03" db="EMBL/GenBank/DDBJ databases">
        <title>The ancient ancestry and fast evolution of plastids.</title>
        <authorList>
            <person name="Moore K.R."/>
            <person name="Magnabosco C."/>
            <person name="Momper L."/>
            <person name="Gold D.A."/>
            <person name="Bosak T."/>
            <person name="Fournier G.P."/>
        </authorList>
    </citation>
    <scope>NUCLEOTIDE SEQUENCE [LARGE SCALE GENOMIC DNA]</scope>
    <source>
        <strain evidence="2 3">ULC007</strain>
    </source>
</reference>
<dbReference type="RefSeq" id="WP_073071873.1">
    <property type="nucleotide sequence ID" value="NZ_MPPI01000013.1"/>
</dbReference>
<organism evidence="2 3">
    <name type="scientific">Phormidesmis priestleyi ULC007</name>
    <dbReference type="NCBI Taxonomy" id="1920490"/>
    <lineage>
        <taxon>Bacteria</taxon>
        <taxon>Bacillati</taxon>
        <taxon>Cyanobacteriota</taxon>
        <taxon>Cyanophyceae</taxon>
        <taxon>Leptolyngbyales</taxon>
        <taxon>Leptolyngbyaceae</taxon>
        <taxon>Phormidesmis</taxon>
    </lineage>
</organism>
<evidence type="ECO:0000256" key="1">
    <source>
        <dbReference type="SAM" id="MobiDB-lite"/>
    </source>
</evidence>
<protein>
    <submittedName>
        <fullName evidence="2">Uncharacterized protein</fullName>
    </submittedName>
</protein>
<evidence type="ECO:0000313" key="2">
    <source>
        <dbReference type="EMBL" id="PSB19438.1"/>
    </source>
</evidence>
<proteinExistence type="predicted"/>
<comment type="caution">
    <text evidence="2">The sequence shown here is derived from an EMBL/GenBank/DDBJ whole genome shotgun (WGS) entry which is preliminary data.</text>
</comment>
<reference evidence="2 3" key="1">
    <citation type="submission" date="2018-02" db="EMBL/GenBank/DDBJ databases">
        <authorList>
            <person name="Cohen D.B."/>
            <person name="Kent A.D."/>
        </authorList>
    </citation>
    <scope>NUCLEOTIDE SEQUENCE [LARGE SCALE GENOMIC DNA]</scope>
    <source>
        <strain evidence="2 3">ULC007</strain>
    </source>
</reference>
<feature type="region of interest" description="Disordered" evidence="1">
    <location>
        <begin position="1"/>
        <end position="51"/>
    </location>
</feature>
<feature type="region of interest" description="Disordered" evidence="1">
    <location>
        <begin position="73"/>
        <end position="144"/>
    </location>
</feature>
<accession>A0A2T1DG28</accession>
<dbReference type="OrthoDB" id="427053at2"/>
<dbReference type="Proteomes" id="UP000238634">
    <property type="component" value="Unassembled WGS sequence"/>
</dbReference>
<feature type="compositionally biased region" description="Polar residues" evidence="1">
    <location>
        <begin position="108"/>
        <end position="122"/>
    </location>
</feature>